<evidence type="ECO:0000313" key="11">
    <source>
        <dbReference type="Proteomes" id="UP000008457"/>
    </source>
</evidence>
<evidence type="ECO:0000256" key="2">
    <source>
        <dbReference type="ARBA" id="ARBA00008114"/>
    </source>
</evidence>
<evidence type="ECO:0000256" key="3">
    <source>
        <dbReference type="ARBA" id="ARBA00022448"/>
    </source>
</evidence>
<evidence type="ECO:0000313" key="10">
    <source>
        <dbReference type="EMBL" id="AEE95713.1"/>
    </source>
</evidence>
<dbReference type="InterPro" id="IPR058533">
    <property type="entry name" value="Cation_efflux_TM"/>
</dbReference>
<reference evidence="11" key="1">
    <citation type="submission" date="2010-11" db="EMBL/GenBank/DDBJ databases">
        <title>The complete genome of Mahella australiensis DSM 15567.</title>
        <authorList>
            <consortium name="US DOE Joint Genome Institute (JGI-PGF)"/>
            <person name="Lucas S."/>
            <person name="Copeland A."/>
            <person name="Lapidus A."/>
            <person name="Bruce D."/>
            <person name="Goodwin L."/>
            <person name="Pitluck S."/>
            <person name="Kyrpides N."/>
            <person name="Mavromatis K."/>
            <person name="Pagani I."/>
            <person name="Ivanova N."/>
            <person name="Teshima H."/>
            <person name="Brettin T."/>
            <person name="Detter J.C."/>
            <person name="Han C."/>
            <person name="Tapia R."/>
            <person name="Land M."/>
            <person name="Hauser L."/>
            <person name="Markowitz V."/>
            <person name="Cheng J.-F."/>
            <person name="Hugenholtz P."/>
            <person name="Woyke T."/>
            <person name="Wu D."/>
            <person name="Spring S."/>
            <person name="Pukall R."/>
            <person name="Steenblock K."/>
            <person name="Schneider S."/>
            <person name="Klenk H.-P."/>
            <person name="Eisen J.A."/>
        </authorList>
    </citation>
    <scope>NUCLEOTIDE SEQUENCE [LARGE SCALE GENOMIC DNA]</scope>
    <source>
        <strain evidence="11">DSM 15567 / CIP 107919 / 50-1 BON</strain>
    </source>
</reference>
<keyword evidence="5 7" id="KW-1133">Transmembrane helix</keyword>
<feature type="transmembrane region" description="Helical" evidence="7">
    <location>
        <begin position="12"/>
        <end position="33"/>
    </location>
</feature>
<dbReference type="SUPFAM" id="SSF161111">
    <property type="entry name" value="Cation efflux protein transmembrane domain-like"/>
    <property type="match status" value="1"/>
</dbReference>
<feature type="transmembrane region" description="Helical" evidence="7">
    <location>
        <begin position="155"/>
        <end position="173"/>
    </location>
</feature>
<dbReference type="NCBIfam" id="TIGR01297">
    <property type="entry name" value="CDF"/>
    <property type="match status" value="1"/>
</dbReference>
<dbReference type="FunFam" id="1.20.1510.10:FF:000006">
    <property type="entry name" value="Divalent cation efflux transporter"/>
    <property type="match status" value="1"/>
</dbReference>
<evidence type="ECO:0000256" key="4">
    <source>
        <dbReference type="ARBA" id="ARBA00022692"/>
    </source>
</evidence>
<dbReference type="InterPro" id="IPR036837">
    <property type="entry name" value="Cation_efflux_CTD_sf"/>
</dbReference>
<dbReference type="AlphaFoldDB" id="F3ZYW8"/>
<dbReference type="SUPFAM" id="SSF160240">
    <property type="entry name" value="Cation efflux protein cytoplasmic domain-like"/>
    <property type="match status" value="1"/>
</dbReference>
<protein>
    <submittedName>
        <fullName evidence="10">Cation diffusion facilitator family transporter</fullName>
    </submittedName>
</protein>
<sequence length="288" mass="30781">MEDKHSKNQRASRLSLIANIMLAILKLMAGILANSTAMIADAANSIGDILTGLITLWGVKTAANPADDEHPYGHEKTESLAAWILAIILIITGGMIIYRAVTSLSSGPQIPGMMAIIAAVITIIVKEALYRYTIKVADETKSTALMATAWDHRSDVLATSGVLVGITGAMIGWTFLDPVTGIIMALIIIRAGIKVLHRSVDELLDSSAGSDVVDKIKQVVLSVSDVVHIDDIKTRQYGSTLMVDISISVNEDMTVAQGHDVAEEVKASIMKAVPEVKDVQVHVEPYSA</sequence>
<comment type="subcellular location">
    <subcellularLocation>
        <location evidence="1">Membrane</location>
        <topology evidence="1">Multi-pass membrane protein</topology>
    </subcellularLocation>
</comment>
<name>F3ZYW8_MAHA5</name>
<dbReference type="GO" id="GO:0016020">
    <property type="term" value="C:membrane"/>
    <property type="evidence" value="ECO:0007669"/>
    <property type="project" value="UniProtKB-SubCell"/>
</dbReference>
<dbReference type="eggNOG" id="COG0053">
    <property type="taxonomic scope" value="Bacteria"/>
</dbReference>
<dbReference type="Gene3D" id="1.20.1510.10">
    <property type="entry name" value="Cation efflux protein transmembrane domain"/>
    <property type="match status" value="1"/>
</dbReference>
<reference evidence="10 11" key="2">
    <citation type="journal article" date="2011" name="Stand. Genomic Sci.">
        <title>Complete genome sequence of Mahella australiensis type strain (50-1 BON).</title>
        <authorList>
            <person name="Sikorski J."/>
            <person name="Teshima H."/>
            <person name="Nolan M."/>
            <person name="Lucas S."/>
            <person name="Hammon N."/>
            <person name="Deshpande S."/>
            <person name="Cheng J.F."/>
            <person name="Pitluck S."/>
            <person name="Liolios K."/>
            <person name="Pagani I."/>
            <person name="Ivanova N."/>
            <person name="Huntemann M."/>
            <person name="Mavromatis K."/>
            <person name="Ovchinikova G."/>
            <person name="Pati A."/>
            <person name="Tapia R."/>
            <person name="Han C."/>
            <person name="Goodwin L."/>
            <person name="Chen A."/>
            <person name="Palaniappan K."/>
            <person name="Land M."/>
            <person name="Hauser L."/>
            <person name="Ngatchou-Djao O.D."/>
            <person name="Rohde M."/>
            <person name="Pukall R."/>
            <person name="Spring S."/>
            <person name="Abt B."/>
            <person name="Goker M."/>
            <person name="Detter J.C."/>
            <person name="Woyke T."/>
            <person name="Bristow J."/>
            <person name="Markowitz V."/>
            <person name="Hugenholtz P."/>
            <person name="Eisen J.A."/>
            <person name="Kyrpides N.C."/>
            <person name="Klenk H.P."/>
            <person name="Lapidus A."/>
        </authorList>
    </citation>
    <scope>NUCLEOTIDE SEQUENCE [LARGE SCALE GENOMIC DNA]</scope>
    <source>
        <strain evidence="11">DSM 15567 / CIP 107919 / 50-1 BON</strain>
    </source>
</reference>
<accession>F3ZYW8</accession>
<organism evidence="10 11">
    <name type="scientific">Mahella australiensis (strain DSM 15567 / CIP 107919 / 50-1 BON)</name>
    <dbReference type="NCBI Taxonomy" id="697281"/>
    <lineage>
        <taxon>Bacteria</taxon>
        <taxon>Bacillati</taxon>
        <taxon>Bacillota</taxon>
        <taxon>Clostridia</taxon>
        <taxon>Thermoanaerobacterales</taxon>
        <taxon>Thermoanaerobacterales Family IV. Incertae Sedis</taxon>
        <taxon>Mahella</taxon>
    </lineage>
</organism>
<evidence type="ECO:0000259" key="9">
    <source>
        <dbReference type="Pfam" id="PF16916"/>
    </source>
</evidence>
<dbReference type="STRING" id="697281.Mahau_0500"/>
<proteinExistence type="inferred from homology"/>
<evidence type="ECO:0000256" key="7">
    <source>
        <dbReference type="SAM" id="Phobius"/>
    </source>
</evidence>
<evidence type="ECO:0000256" key="5">
    <source>
        <dbReference type="ARBA" id="ARBA00022989"/>
    </source>
</evidence>
<evidence type="ECO:0000259" key="8">
    <source>
        <dbReference type="Pfam" id="PF01545"/>
    </source>
</evidence>
<gene>
    <name evidence="10" type="ordered locus">Mahau_0500</name>
</gene>
<keyword evidence="6 7" id="KW-0472">Membrane</keyword>
<dbReference type="RefSeq" id="WP_013780146.1">
    <property type="nucleotide sequence ID" value="NC_015520.1"/>
</dbReference>
<dbReference type="InterPro" id="IPR027469">
    <property type="entry name" value="Cation_efflux_TMD_sf"/>
</dbReference>
<feature type="domain" description="Cation efflux protein cytoplasmic" evidence="9">
    <location>
        <begin position="211"/>
        <end position="286"/>
    </location>
</feature>
<dbReference type="Gene3D" id="3.30.70.1350">
    <property type="entry name" value="Cation efflux protein, cytoplasmic domain"/>
    <property type="match status" value="1"/>
</dbReference>
<keyword evidence="11" id="KW-1185">Reference proteome</keyword>
<dbReference type="Pfam" id="PF01545">
    <property type="entry name" value="Cation_efflux"/>
    <property type="match status" value="1"/>
</dbReference>
<dbReference type="InterPro" id="IPR050291">
    <property type="entry name" value="CDF_Transporter"/>
</dbReference>
<comment type="similarity">
    <text evidence="2">Belongs to the cation diffusion facilitator (CDF) transporter (TC 2.A.4) family.</text>
</comment>
<keyword evidence="4 7" id="KW-0812">Transmembrane</keyword>
<feature type="transmembrane region" description="Helical" evidence="7">
    <location>
        <begin position="113"/>
        <end position="134"/>
    </location>
</feature>
<dbReference type="InterPro" id="IPR002524">
    <property type="entry name" value="Cation_efflux"/>
</dbReference>
<dbReference type="PANTHER" id="PTHR43840:SF15">
    <property type="entry name" value="MITOCHONDRIAL METAL TRANSPORTER 1-RELATED"/>
    <property type="match status" value="1"/>
</dbReference>
<feature type="transmembrane region" description="Helical" evidence="7">
    <location>
        <begin position="80"/>
        <end position="101"/>
    </location>
</feature>
<feature type="transmembrane region" description="Helical" evidence="7">
    <location>
        <begin position="39"/>
        <end position="59"/>
    </location>
</feature>
<dbReference type="HOGENOM" id="CLU_013430_3_3_9"/>
<feature type="domain" description="Cation efflux protein transmembrane" evidence="8">
    <location>
        <begin position="14"/>
        <end position="204"/>
    </location>
</feature>
<dbReference type="Pfam" id="PF16916">
    <property type="entry name" value="ZT_dimer"/>
    <property type="match status" value="1"/>
</dbReference>
<dbReference type="InterPro" id="IPR027470">
    <property type="entry name" value="Cation_efflux_CTD"/>
</dbReference>
<dbReference type="PANTHER" id="PTHR43840">
    <property type="entry name" value="MITOCHONDRIAL METAL TRANSPORTER 1-RELATED"/>
    <property type="match status" value="1"/>
</dbReference>
<dbReference type="KEGG" id="mas:Mahau_0500"/>
<evidence type="ECO:0000256" key="1">
    <source>
        <dbReference type="ARBA" id="ARBA00004141"/>
    </source>
</evidence>
<dbReference type="Proteomes" id="UP000008457">
    <property type="component" value="Chromosome"/>
</dbReference>
<dbReference type="GO" id="GO:0008324">
    <property type="term" value="F:monoatomic cation transmembrane transporter activity"/>
    <property type="evidence" value="ECO:0007669"/>
    <property type="project" value="InterPro"/>
</dbReference>
<keyword evidence="3" id="KW-0813">Transport</keyword>
<dbReference type="OrthoDB" id="9806522at2"/>
<dbReference type="EMBL" id="CP002360">
    <property type="protein sequence ID" value="AEE95713.1"/>
    <property type="molecule type" value="Genomic_DNA"/>
</dbReference>
<evidence type="ECO:0000256" key="6">
    <source>
        <dbReference type="ARBA" id="ARBA00023136"/>
    </source>
</evidence>